<evidence type="ECO:0000313" key="10">
    <source>
        <dbReference type="EMBL" id="GMA35618.1"/>
    </source>
</evidence>
<keyword evidence="11" id="KW-1185">Reference proteome</keyword>
<evidence type="ECO:0000256" key="7">
    <source>
        <dbReference type="SAM" id="Phobius"/>
    </source>
</evidence>
<dbReference type="PRINTS" id="PR00260">
    <property type="entry name" value="CHEMTRNSDUCR"/>
</dbReference>
<feature type="transmembrane region" description="Helical" evidence="7">
    <location>
        <begin position="203"/>
        <end position="223"/>
    </location>
</feature>
<dbReference type="PANTHER" id="PTHR32089:SF112">
    <property type="entry name" value="LYSOZYME-LIKE PROTEIN-RELATED"/>
    <property type="match status" value="1"/>
</dbReference>
<keyword evidence="2 7" id="KW-1133">Transmembrane helix</keyword>
<evidence type="ECO:0000259" key="8">
    <source>
        <dbReference type="PROSITE" id="PS50111"/>
    </source>
</evidence>
<protein>
    <recommendedName>
        <fullName evidence="12">Methyl-accepting chemotaxis protein</fullName>
    </recommendedName>
</protein>
<keyword evidence="7" id="KW-0472">Membrane</keyword>
<gene>
    <name evidence="10" type="ORF">GCM10025876_18220</name>
</gene>
<evidence type="ECO:0000313" key="11">
    <source>
        <dbReference type="Proteomes" id="UP001157125"/>
    </source>
</evidence>
<dbReference type="CDD" id="cd06225">
    <property type="entry name" value="HAMP"/>
    <property type="match status" value="1"/>
</dbReference>
<feature type="domain" description="Methyl-accepting transducer" evidence="8">
    <location>
        <begin position="281"/>
        <end position="524"/>
    </location>
</feature>
<evidence type="ECO:0008006" key="12">
    <source>
        <dbReference type="Google" id="ProtNLM"/>
    </source>
</evidence>
<feature type="compositionally biased region" description="Low complexity" evidence="6">
    <location>
        <begin position="527"/>
        <end position="538"/>
    </location>
</feature>
<feature type="compositionally biased region" description="Basic residues" evidence="6">
    <location>
        <begin position="586"/>
        <end position="599"/>
    </location>
</feature>
<feature type="domain" description="HAMP" evidence="9">
    <location>
        <begin position="224"/>
        <end position="276"/>
    </location>
</feature>
<dbReference type="PROSITE" id="PS50885">
    <property type="entry name" value="HAMP"/>
    <property type="match status" value="1"/>
</dbReference>
<dbReference type="InterPro" id="IPR004089">
    <property type="entry name" value="MCPsignal_dom"/>
</dbReference>
<feature type="compositionally biased region" description="Basic residues" evidence="6">
    <location>
        <begin position="543"/>
        <end position="555"/>
    </location>
</feature>
<dbReference type="EMBL" id="BSUN01000001">
    <property type="protein sequence ID" value="GMA35618.1"/>
    <property type="molecule type" value="Genomic_DNA"/>
</dbReference>
<dbReference type="Gene3D" id="1.10.287.950">
    <property type="entry name" value="Methyl-accepting chemotaxis protein"/>
    <property type="match status" value="1"/>
</dbReference>
<dbReference type="Pfam" id="PF00672">
    <property type="entry name" value="HAMP"/>
    <property type="match status" value="1"/>
</dbReference>
<dbReference type="SUPFAM" id="SSF58104">
    <property type="entry name" value="Methyl-accepting chemotaxis protein (MCP) signaling domain"/>
    <property type="match status" value="1"/>
</dbReference>
<evidence type="ECO:0000256" key="1">
    <source>
        <dbReference type="ARBA" id="ARBA00022692"/>
    </source>
</evidence>
<proteinExistence type="inferred from homology"/>
<dbReference type="InterPro" id="IPR004090">
    <property type="entry name" value="Chemotax_Me-accpt_rcpt"/>
</dbReference>
<dbReference type="InterPro" id="IPR003660">
    <property type="entry name" value="HAMP_dom"/>
</dbReference>
<dbReference type="Pfam" id="PF00015">
    <property type="entry name" value="MCPsignal"/>
    <property type="match status" value="1"/>
</dbReference>
<accession>A0ABQ6ICQ3</accession>
<keyword evidence="1 7" id="KW-0812">Transmembrane</keyword>
<feature type="region of interest" description="Disordered" evidence="6">
    <location>
        <begin position="527"/>
        <end position="616"/>
    </location>
</feature>
<dbReference type="SMART" id="SM00283">
    <property type="entry name" value="MA"/>
    <property type="match status" value="1"/>
</dbReference>
<sequence>MDTITTADGAKRRLRINLSAQIFTAVGVALVALAMAGSLATVQLRAGEASTEELVGDQSQMSAAVLALQNDLWKARQAAGTVASYPVADRPEQQEKLEGDYATFEASLAAFAETYTETFGDVPDELAAVESQWAAYRDAMLADFLPAALADDLDTLKAVREGTTREAGTNLVDSVAALTEGVDADLAAREDAAAQRSATTTTVVIALVIAGVVIAGAVALLVVRRIKASARAVSQSIEALAEGDLTVEAHVKSNDELGDMARSLSSAQGALRETMAEVVSSAQTVAAAAEELSAANAQVAAGSQETSAQAGVVANAADEVNRSVQAVASGAEQMGASIKEISHNANEAARVAAHATDVAESTNEQVSKLGASSQEIGNVIKVITGIAEQTNLLALNATIEAARAGEAGKGFAVVAGEVKDLAQETAKATEEVARRVAAIQADTGGAVEAIEEISLIVKQINDFQMTIASAVEEQTATTGEMSRGVAEAASGSGDIASNISSVAQSAADSAQVLDQIGASVNELAELSSSCAPASKSSSTNAVRCRRKRNRRRHRRPLNEHSQESHGHRQGAAQASPFHPHRTDQRRVRRRRCAPHRGRHDRGDAGSTLSMRVMSAA</sequence>
<comment type="similarity">
    <text evidence="4">Belongs to the methyl-accepting chemotaxis (MCP) protein family.</text>
</comment>
<feature type="compositionally biased region" description="Basic and acidic residues" evidence="6">
    <location>
        <begin position="556"/>
        <end position="566"/>
    </location>
</feature>
<evidence type="ECO:0000256" key="2">
    <source>
        <dbReference type="ARBA" id="ARBA00022989"/>
    </source>
</evidence>
<evidence type="ECO:0000259" key="9">
    <source>
        <dbReference type="PROSITE" id="PS50885"/>
    </source>
</evidence>
<comment type="caution">
    <text evidence="10">The sequence shown here is derived from an EMBL/GenBank/DDBJ whole genome shotgun (WGS) entry which is preliminary data.</text>
</comment>
<feature type="transmembrane region" description="Helical" evidence="7">
    <location>
        <begin position="20"/>
        <end position="40"/>
    </location>
</feature>
<reference evidence="11" key="1">
    <citation type="journal article" date="2019" name="Int. J. Syst. Evol. Microbiol.">
        <title>The Global Catalogue of Microorganisms (GCM) 10K type strain sequencing project: providing services to taxonomists for standard genome sequencing and annotation.</title>
        <authorList>
            <consortium name="The Broad Institute Genomics Platform"/>
            <consortium name="The Broad Institute Genome Sequencing Center for Infectious Disease"/>
            <person name="Wu L."/>
            <person name="Ma J."/>
        </authorList>
    </citation>
    <scope>NUCLEOTIDE SEQUENCE [LARGE SCALE GENOMIC DNA]</scope>
    <source>
        <strain evidence="11">NBRC 112299</strain>
    </source>
</reference>
<dbReference type="PANTHER" id="PTHR32089">
    <property type="entry name" value="METHYL-ACCEPTING CHEMOTAXIS PROTEIN MCPB"/>
    <property type="match status" value="1"/>
</dbReference>
<dbReference type="Proteomes" id="UP001157125">
    <property type="component" value="Unassembled WGS sequence"/>
</dbReference>
<evidence type="ECO:0000256" key="3">
    <source>
        <dbReference type="ARBA" id="ARBA00023224"/>
    </source>
</evidence>
<evidence type="ECO:0000256" key="6">
    <source>
        <dbReference type="SAM" id="MobiDB-lite"/>
    </source>
</evidence>
<evidence type="ECO:0000256" key="5">
    <source>
        <dbReference type="PROSITE-ProRule" id="PRU00284"/>
    </source>
</evidence>
<dbReference type="SMART" id="SM00304">
    <property type="entry name" value="HAMP"/>
    <property type="match status" value="1"/>
</dbReference>
<keyword evidence="3 5" id="KW-0807">Transducer</keyword>
<name>A0ABQ6ICQ3_9MICO</name>
<organism evidence="10 11">
    <name type="scientific">Demequina litorisediminis</name>
    <dbReference type="NCBI Taxonomy" id="1849022"/>
    <lineage>
        <taxon>Bacteria</taxon>
        <taxon>Bacillati</taxon>
        <taxon>Actinomycetota</taxon>
        <taxon>Actinomycetes</taxon>
        <taxon>Micrococcales</taxon>
        <taxon>Demequinaceae</taxon>
        <taxon>Demequina</taxon>
    </lineage>
</organism>
<dbReference type="PROSITE" id="PS50111">
    <property type="entry name" value="CHEMOTAXIS_TRANSDUC_2"/>
    <property type="match status" value="1"/>
</dbReference>
<dbReference type="RefSeq" id="WP_284328096.1">
    <property type="nucleotide sequence ID" value="NZ_BSUN01000001.1"/>
</dbReference>
<evidence type="ECO:0000256" key="4">
    <source>
        <dbReference type="ARBA" id="ARBA00029447"/>
    </source>
</evidence>